<dbReference type="AlphaFoldDB" id="A0A1F8F8Z2"/>
<name>A0A1F8F8Z2_9BACT</name>
<protein>
    <submittedName>
        <fullName evidence="1">Uncharacterized protein</fullName>
    </submittedName>
</protein>
<sequence length="107" mass="12475">MGLFDFWMIFGYSFYIDMISINTEKLKEKKDESLELEVIGLAINSGKIQKREVYDLQLGVVESYDGEGTVEFKGDRYKVVGYPLVTSEGKVVKKGWVQVYKMREWQE</sequence>
<organism evidence="1 2">
    <name type="scientific">Candidatus Yanofskybacteria bacterium RIFCSPHIGHO2_02_FULL_41_11</name>
    <dbReference type="NCBI Taxonomy" id="1802675"/>
    <lineage>
        <taxon>Bacteria</taxon>
        <taxon>Candidatus Yanofskyibacteriota</taxon>
    </lineage>
</organism>
<evidence type="ECO:0000313" key="1">
    <source>
        <dbReference type="EMBL" id="OGN09068.1"/>
    </source>
</evidence>
<proteinExistence type="predicted"/>
<comment type="caution">
    <text evidence="1">The sequence shown here is derived from an EMBL/GenBank/DDBJ whole genome shotgun (WGS) entry which is preliminary data.</text>
</comment>
<reference evidence="1 2" key="1">
    <citation type="journal article" date="2016" name="Nat. Commun.">
        <title>Thousands of microbial genomes shed light on interconnected biogeochemical processes in an aquifer system.</title>
        <authorList>
            <person name="Anantharaman K."/>
            <person name="Brown C.T."/>
            <person name="Hug L.A."/>
            <person name="Sharon I."/>
            <person name="Castelle C.J."/>
            <person name="Probst A.J."/>
            <person name="Thomas B.C."/>
            <person name="Singh A."/>
            <person name="Wilkins M.J."/>
            <person name="Karaoz U."/>
            <person name="Brodie E.L."/>
            <person name="Williams K.H."/>
            <person name="Hubbard S.S."/>
            <person name="Banfield J.F."/>
        </authorList>
    </citation>
    <scope>NUCLEOTIDE SEQUENCE [LARGE SCALE GENOMIC DNA]</scope>
</reference>
<evidence type="ECO:0000313" key="2">
    <source>
        <dbReference type="Proteomes" id="UP000177167"/>
    </source>
</evidence>
<gene>
    <name evidence="1" type="ORF">A3J46_06140</name>
</gene>
<dbReference type="EMBL" id="MGJP01000045">
    <property type="protein sequence ID" value="OGN09068.1"/>
    <property type="molecule type" value="Genomic_DNA"/>
</dbReference>
<dbReference type="Proteomes" id="UP000177167">
    <property type="component" value="Unassembled WGS sequence"/>
</dbReference>
<accession>A0A1F8F8Z2</accession>